<feature type="transmembrane region" description="Helical" evidence="6">
    <location>
        <begin position="365"/>
        <end position="386"/>
    </location>
</feature>
<evidence type="ECO:0000313" key="7">
    <source>
        <dbReference type="EMBL" id="RNA67945.1"/>
    </source>
</evidence>
<accession>A0A3M7TR42</accession>
<evidence type="ECO:0000256" key="5">
    <source>
        <dbReference type="SAM" id="MobiDB-lite"/>
    </source>
</evidence>
<dbReference type="Pfam" id="PF03323">
    <property type="entry name" value="GerA"/>
    <property type="match status" value="1"/>
</dbReference>
<comment type="subcellular location">
    <subcellularLocation>
        <location evidence="4">Cell membrane</location>
    </subcellularLocation>
    <subcellularLocation>
        <location evidence="1">Membrane</location>
        <topology evidence="1">Multi-pass membrane protein</topology>
    </subcellularLocation>
</comment>
<keyword evidence="6" id="KW-0812">Transmembrane</keyword>
<dbReference type="PANTHER" id="PTHR22550:SF5">
    <property type="entry name" value="LEUCINE ZIPPER PROTEIN 4"/>
    <property type="match status" value="1"/>
</dbReference>
<dbReference type="EMBL" id="RHIB01000002">
    <property type="protein sequence ID" value="RNA67945.1"/>
    <property type="molecule type" value="Genomic_DNA"/>
</dbReference>
<dbReference type="InterPro" id="IPR004995">
    <property type="entry name" value="Spore_Ger"/>
</dbReference>
<protein>
    <submittedName>
        <fullName evidence="7">Spore germination protein</fullName>
    </submittedName>
</protein>
<evidence type="ECO:0000256" key="2">
    <source>
        <dbReference type="ARBA" id="ARBA00005278"/>
    </source>
</evidence>
<gene>
    <name evidence="7" type="ORF">EBO34_14725</name>
</gene>
<keyword evidence="3 4" id="KW-0472">Membrane</keyword>
<evidence type="ECO:0000313" key="8">
    <source>
        <dbReference type="Proteomes" id="UP000278746"/>
    </source>
</evidence>
<evidence type="ECO:0000256" key="4">
    <source>
        <dbReference type="PIRNR" id="PIRNR005690"/>
    </source>
</evidence>
<reference evidence="7 8" key="1">
    <citation type="submission" date="2018-10" db="EMBL/GenBank/DDBJ databases">
        <title>Bacillus Keqinensis sp. nov., a moderately halophilic bacterium isolated from a saline-alkaline lake.</title>
        <authorList>
            <person name="Wang H."/>
        </authorList>
    </citation>
    <scope>NUCLEOTIDE SEQUENCE [LARGE SCALE GENOMIC DNA]</scope>
    <source>
        <strain evidence="7 8">KQ-3</strain>
    </source>
</reference>
<organism evidence="7 8">
    <name type="scientific">Alteribacter keqinensis</name>
    <dbReference type="NCBI Taxonomy" id="2483800"/>
    <lineage>
        <taxon>Bacteria</taxon>
        <taxon>Bacillati</taxon>
        <taxon>Bacillota</taxon>
        <taxon>Bacilli</taxon>
        <taxon>Bacillales</taxon>
        <taxon>Bacillaceae</taxon>
        <taxon>Alteribacter</taxon>
    </lineage>
</organism>
<proteinExistence type="inferred from homology"/>
<dbReference type="Proteomes" id="UP000278746">
    <property type="component" value="Unassembled WGS sequence"/>
</dbReference>
<dbReference type="OrthoDB" id="9772630at2"/>
<name>A0A3M7TR42_9BACI</name>
<comment type="similarity">
    <text evidence="2 4">Belongs to the GerABKA family.</text>
</comment>
<dbReference type="GO" id="GO:0009847">
    <property type="term" value="P:spore germination"/>
    <property type="evidence" value="ECO:0007669"/>
    <property type="project" value="UniProtKB-UniRule"/>
</dbReference>
<feature type="transmembrane region" description="Helical" evidence="6">
    <location>
        <begin position="392"/>
        <end position="411"/>
    </location>
</feature>
<dbReference type="GO" id="GO:0005886">
    <property type="term" value="C:plasma membrane"/>
    <property type="evidence" value="ECO:0007669"/>
    <property type="project" value="UniProtKB-SubCell"/>
</dbReference>
<keyword evidence="8" id="KW-1185">Reference proteome</keyword>
<dbReference type="AlphaFoldDB" id="A0A3M7TR42"/>
<feature type="transmembrane region" description="Helical" evidence="6">
    <location>
        <begin position="298"/>
        <end position="320"/>
    </location>
</feature>
<evidence type="ECO:0000256" key="6">
    <source>
        <dbReference type="SAM" id="Phobius"/>
    </source>
</evidence>
<evidence type="ECO:0000256" key="1">
    <source>
        <dbReference type="ARBA" id="ARBA00004141"/>
    </source>
</evidence>
<feature type="transmembrane region" description="Helical" evidence="6">
    <location>
        <begin position="423"/>
        <end position="448"/>
    </location>
</feature>
<dbReference type="RefSeq" id="WP_122899857.1">
    <property type="nucleotide sequence ID" value="NZ_RHIB01000002.1"/>
</dbReference>
<keyword evidence="6" id="KW-1133">Transmembrane helix</keyword>
<dbReference type="InterPro" id="IPR050768">
    <property type="entry name" value="UPF0353/GerABKA_families"/>
</dbReference>
<comment type="caution">
    <text evidence="7">The sequence shown here is derived from an EMBL/GenBank/DDBJ whole genome shotgun (WGS) entry which is preliminary data.</text>
</comment>
<feature type="region of interest" description="Disordered" evidence="5">
    <location>
        <begin position="1"/>
        <end position="26"/>
    </location>
</feature>
<dbReference type="PANTHER" id="PTHR22550">
    <property type="entry name" value="SPORE GERMINATION PROTEIN"/>
    <property type="match status" value="1"/>
</dbReference>
<evidence type="ECO:0000256" key="3">
    <source>
        <dbReference type="ARBA" id="ARBA00023136"/>
    </source>
</evidence>
<sequence length="501" mass="56412">MIFFKKRKKTQPENKTNPTLPHENDHAVSEEKLRKAFKHCSDVVVEDYQFNEQPSSQVLLIYTKGLTNLELLNKTVIPTIETHLLNEKSLETYRKNSTFKRITGMNQVIDSAFNGDLILFEKNSGEVYTIEISQRPQRRPEQPNNEISVVGPRDGFIEELDINLALVRKRLKTTSLSCEMFVIGERSQTKVALLYMKDIARPQMIEHIRKSLEEIETDAILNSQQLEELLTESSFRLFPMYQNSGRPDYVCDALLRGRFVMFINGIPQAVVAPVTITLFLKTAEDAEYSWHYNSLERVLRIAGLSVATFLPGFWVALSAFHQDQVPFILLASVAETRQGVPLPTALEAFVLVSLFELFREAGLRLPLAIGQILAVVGGLIIGDAAINAGLTNPAMVVIVATSAVATFTLVSQALQGTITILRFFVLLSSAALGLFGFFISAFFILLYVSNLRSYSIPYMAPLGPFRAREWLSSILRIPRKIQTRRPAILHTDDDERQGKSQ</sequence>
<dbReference type="PIRSF" id="PIRSF005690">
    <property type="entry name" value="GerBA"/>
    <property type="match status" value="1"/>
</dbReference>